<proteinExistence type="inferred from homology"/>
<organism evidence="6 7">
    <name type="scientific">Neolewinella aurantiaca</name>
    <dbReference type="NCBI Taxonomy" id="2602767"/>
    <lineage>
        <taxon>Bacteria</taxon>
        <taxon>Pseudomonadati</taxon>
        <taxon>Bacteroidota</taxon>
        <taxon>Saprospiria</taxon>
        <taxon>Saprospirales</taxon>
        <taxon>Lewinellaceae</taxon>
        <taxon>Neolewinella</taxon>
    </lineage>
</organism>
<dbReference type="Gene3D" id="3.40.50.300">
    <property type="entry name" value="P-loop containing nucleotide triphosphate hydrolases"/>
    <property type="match status" value="2"/>
</dbReference>
<evidence type="ECO:0000259" key="5">
    <source>
        <dbReference type="PROSITE" id="PS50893"/>
    </source>
</evidence>
<dbReference type="PANTHER" id="PTHR43117">
    <property type="entry name" value="OSMOPROTECTANT IMPORT ATP-BINDING PROTEIN OSMV"/>
    <property type="match status" value="1"/>
</dbReference>
<reference evidence="6 7" key="1">
    <citation type="submission" date="2019-08" db="EMBL/GenBank/DDBJ databases">
        <title>Lewinella sp. strain SSH13 Genome sequencing and assembly.</title>
        <authorList>
            <person name="Kim I."/>
        </authorList>
    </citation>
    <scope>NUCLEOTIDE SEQUENCE [LARGE SCALE GENOMIC DNA]</scope>
    <source>
        <strain evidence="6 7">SSH13</strain>
    </source>
</reference>
<dbReference type="GO" id="GO:0005524">
    <property type="term" value="F:ATP binding"/>
    <property type="evidence" value="ECO:0007669"/>
    <property type="project" value="UniProtKB-KW"/>
</dbReference>
<keyword evidence="2" id="KW-0813">Transport</keyword>
<protein>
    <submittedName>
        <fullName evidence="6">ATP-binding cassette domain-containing protein</fullName>
    </submittedName>
</protein>
<dbReference type="GO" id="GO:0016887">
    <property type="term" value="F:ATP hydrolysis activity"/>
    <property type="evidence" value="ECO:0007669"/>
    <property type="project" value="InterPro"/>
</dbReference>
<comment type="similarity">
    <text evidence="1">Belongs to the ABC transporter superfamily.</text>
</comment>
<dbReference type="InterPro" id="IPR027417">
    <property type="entry name" value="P-loop_NTPase"/>
</dbReference>
<sequence length="392" mass="43736">MFSNANAVHYYQQRFNAFDSDGHLTVRDYLLANGHDDNSARATLASLGAEHLLNLERIKLSSGQTRKLLLAKALAGQPELLIIDNPYLGLDAPSRHQLNEILTALTAKNKTSLILIANSENPPACISHRLHLHKGRVISSGPESSSPGQAPSPDKDIFIDEAILRRFSKEPTSPPYDSVIKLQDVSVSYGDKPVLDKLNWVVGTGEKWLVSGNNGSGKSTLLSLIYADHPQAYANQIYLFDHRRGRGESIWDIKRRIGFTSPELHSFFDGSLTARQVILSGLNDNFRPPARVTPQQSELLQGLLDFSRLDDTDTKTFRQFSTGEQRLLLLLRALIKVPPVLLLDEPFQGLDPATIQRCRHLLDAVLTPQQTLIFISHFREEVPETVTKELKL</sequence>
<dbReference type="PROSITE" id="PS50893">
    <property type="entry name" value="ABC_TRANSPORTER_2"/>
    <property type="match status" value="1"/>
</dbReference>
<evidence type="ECO:0000256" key="2">
    <source>
        <dbReference type="ARBA" id="ARBA00022448"/>
    </source>
</evidence>
<evidence type="ECO:0000256" key="1">
    <source>
        <dbReference type="ARBA" id="ARBA00005417"/>
    </source>
</evidence>
<dbReference type="SUPFAM" id="SSF52540">
    <property type="entry name" value="P-loop containing nucleoside triphosphate hydrolases"/>
    <property type="match status" value="2"/>
</dbReference>
<accession>A0A5C7FU47</accession>
<dbReference type="InterPro" id="IPR003439">
    <property type="entry name" value="ABC_transporter-like_ATP-bd"/>
</dbReference>
<dbReference type="AlphaFoldDB" id="A0A5C7FU47"/>
<evidence type="ECO:0000256" key="4">
    <source>
        <dbReference type="ARBA" id="ARBA00022840"/>
    </source>
</evidence>
<dbReference type="Pfam" id="PF00005">
    <property type="entry name" value="ABC_tran"/>
    <property type="match status" value="2"/>
</dbReference>
<feature type="domain" description="ABC transporter" evidence="5">
    <location>
        <begin position="180"/>
        <end position="390"/>
    </location>
</feature>
<gene>
    <name evidence="6" type="ORF">FUA23_14765</name>
</gene>
<dbReference type="Proteomes" id="UP000321907">
    <property type="component" value="Unassembled WGS sequence"/>
</dbReference>
<name>A0A5C7FU47_9BACT</name>
<dbReference type="PANTHER" id="PTHR43117:SF4">
    <property type="entry name" value="OSMOPROTECTANT IMPORT ATP-BINDING PROTEIN OSMV"/>
    <property type="match status" value="1"/>
</dbReference>
<dbReference type="InterPro" id="IPR003593">
    <property type="entry name" value="AAA+_ATPase"/>
</dbReference>
<dbReference type="OrthoDB" id="9789994at2"/>
<keyword evidence="7" id="KW-1185">Reference proteome</keyword>
<dbReference type="EMBL" id="VOXD01000023">
    <property type="protein sequence ID" value="TXF88397.1"/>
    <property type="molecule type" value="Genomic_DNA"/>
</dbReference>
<keyword evidence="3" id="KW-0547">Nucleotide-binding</keyword>
<evidence type="ECO:0000313" key="6">
    <source>
        <dbReference type="EMBL" id="TXF88397.1"/>
    </source>
</evidence>
<evidence type="ECO:0000256" key="3">
    <source>
        <dbReference type="ARBA" id="ARBA00022741"/>
    </source>
</evidence>
<keyword evidence="4 6" id="KW-0067">ATP-binding</keyword>
<dbReference type="SMART" id="SM00382">
    <property type="entry name" value="AAA"/>
    <property type="match status" value="1"/>
</dbReference>
<comment type="caution">
    <text evidence="6">The sequence shown here is derived from an EMBL/GenBank/DDBJ whole genome shotgun (WGS) entry which is preliminary data.</text>
</comment>
<evidence type="ECO:0000313" key="7">
    <source>
        <dbReference type="Proteomes" id="UP000321907"/>
    </source>
</evidence>